<comment type="caution">
    <text evidence="3">The sequence shown here is derived from an EMBL/GenBank/DDBJ whole genome shotgun (WGS) entry which is preliminary data.</text>
</comment>
<evidence type="ECO:0000313" key="4">
    <source>
        <dbReference type="Proteomes" id="UP001597318"/>
    </source>
</evidence>
<dbReference type="EMBL" id="JBHUIK010000008">
    <property type="protein sequence ID" value="MFD2216722.1"/>
    <property type="molecule type" value="Genomic_DNA"/>
</dbReference>
<feature type="signal peptide" evidence="1">
    <location>
        <begin position="1"/>
        <end position="23"/>
    </location>
</feature>
<proteinExistence type="predicted"/>
<dbReference type="InterPro" id="IPR025164">
    <property type="entry name" value="Toastrack_DUF4097"/>
</dbReference>
<protein>
    <submittedName>
        <fullName evidence="3">DUF4097 domain-containing protein</fullName>
    </submittedName>
</protein>
<accession>A0ABW5C310</accession>
<feature type="chain" id="PRO_5046597759" evidence="1">
    <location>
        <begin position="24"/>
        <end position="297"/>
    </location>
</feature>
<dbReference type="Proteomes" id="UP001597318">
    <property type="component" value="Unassembled WGS sequence"/>
</dbReference>
<dbReference type="RefSeq" id="WP_247339376.1">
    <property type="nucleotide sequence ID" value="NZ_CP095550.1"/>
</dbReference>
<feature type="domain" description="DUF4097" evidence="2">
    <location>
        <begin position="47"/>
        <end position="296"/>
    </location>
</feature>
<keyword evidence="4" id="KW-1185">Reference proteome</keyword>
<reference evidence="4" key="1">
    <citation type="journal article" date="2019" name="Int. J. Syst. Evol. Microbiol.">
        <title>The Global Catalogue of Microorganisms (GCM) 10K type strain sequencing project: providing services to taxonomists for standard genome sequencing and annotation.</title>
        <authorList>
            <consortium name="The Broad Institute Genomics Platform"/>
            <consortium name="The Broad Institute Genome Sequencing Center for Infectious Disease"/>
            <person name="Wu L."/>
            <person name="Ma J."/>
        </authorList>
    </citation>
    <scope>NUCLEOTIDE SEQUENCE [LARGE SCALE GENOMIC DNA]</scope>
    <source>
        <strain evidence="4">CGMCC 1.15474</strain>
    </source>
</reference>
<evidence type="ECO:0000256" key="1">
    <source>
        <dbReference type="SAM" id="SignalP"/>
    </source>
</evidence>
<sequence length="297" mass="32042">MKKAVMFAFFLIVVGIAGSVVTAATTDVFSPEMKDILQEEEVKGTEIQQIEVGTSSTNIKMVPSKGDSIKVKLTGKVSEKLKDKYKLVVTEEGDKVNIDVKNQDLYFYVGFSFIELNLEIEVPEKEYQSLVVKSSSGDIDISQLKVEEFSTEASSGDITIDQISVSKNSKMEASSGTIHAKNSSASVFNLGASSGDIIIQNIDGHVEAETSSGSIELNNKQVTGNINALASSGDVIVQFDESPKSLTVDFRGSSGDGVIELEGFSYEDKSENIINGKIGNGEYELKVRTSSGDFQLK</sequence>
<evidence type="ECO:0000259" key="2">
    <source>
        <dbReference type="Pfam" id="PF13349"/>
    </source>
</evidence>
<name>A0ABW5C310_9BACI</name>
<organism evidence="3 4">
    <name type="scientific">Metabacillus endolithicus</name>
    <dbReference type="NCBI Taxonomy" id="1535204"/>
    <lineage>
        <taxon>Bacteria</taxon>
        <taxon>Bacillati</taxon>
        <taxon>Bacillota</taxon>
        <taxon>Bacilli</taxon>
        <taxon>Bacillales</taxon>
        <taxon>Bacillaceae</taxon>
        <taxon>Metabacillus</taxon>
    </lineage>
</organism>
<gene>
    <name evidence="3" type="ORF">ACFSKK_23885</name>
</gene>
<keyword evidence="1" id="KW-0732">Signal</keyword>
<evidence type="ECO:0000313" key="3">
    <source>
        <dbReference type="EMBL" id="MFD2216722.1"/>
    </source>
</evidence>
<dbReference type="Pfam" id="PF13349">
    <property type="entry name" value="DUF4097"/>
    <property type="match status" value="1"/>
</dbReference>